<name>A0A2W2AEY7_9BACT</name>
<keyword evidence="4" id="KW-1003">Cell membrane</keyword>
<comment type="subcellular location">
    <subcellularLocation>
        <location evidence="1">Cell membrane</location>
        <topology evidence="1">Multi-pass membrane protein</topology>
    </subcellularLocation>
</comment>
<comment type="similarity">
    <text evidence="2">Belongs to the autoinducer-2 exporter (AI-2E) (TC 2.A.86) family.</text>
</comment>
<keyword evidence="3" id="KW-0813">Transport</keyword>
<feature type="transmembrane region" description="Helical" evidence="8">
    <location>
        <begin position="301"/>
        <end position="324"/>
    </location>
</feature>
<dbReference type="Pfam" id="PF01594">
    <property type="entry name" value="AI-2E_transport"/>
    <property type="match status" value="1"/>
</dbReference>
<comment type="caution">
    <text evidence="9">The sequence shown here is derived from an EMBL/GenBank/DDBJ whole genome shotgun (WGS) entry which is preliminary data.</text>
</comment>
<reference evidence="9 10" key="1">
    <citation type="submission" date="2018-06" db="EMBL/GenBank/DDBJ databases">
        <title>Mucibacter soli gen. nov., sp. nov., a new member of the family Chitinophagaceae producing mucin.</title>
        <authorList>
            <person name="Kim M.-K."/>
            <person name="Park S."/>
            <person name="Kim T.-S."/>
            <person name="Joung Y."/>
            <person name="Han J.-H."/>
            <person name="Kim S.B."/>
        </authorList>
    </citation>
    <scope>NUCLEOTIDE SEQUENCE [LARGE SCALE GENOMIC DNA]</scope>
    <source>
        <strain evidence="9 10">R1-15</strain>
    </source>
</reference>
<protein>
    <submittedName>
        <fullName evidence="9">AI-2E family transporter</fullName>
    </submittedName>
</protein>
<evidence type="ECO:0000256" key="4">
    <source>
        <dbReference type="ARBA" id="ARBA00022475"/>
    </source>
</evidence>
<keyword evidence="7 8" id="KW-0472">Membrane</keyword>
<dbReference type="InterPro" id="IPR002549">
    <property type="entry name" value="AI-2E-like"/>
</dbReference>
<evidence type="ECO:0000256" key="7">
    <source>
        <dbReference type="ARBA" id="ARBA00023136"/>
    </source>
</evidence>
<dbReference type="PANTHER" id="PTHR21716:SF53">
    <property type="entry name" value="PERMEASE PERM-RELATED"/>
    <property type="match status" value="1"/>
</dbReference>
<accession>A0A2W2AEY7</accession>
<feature type="transmembrane region" description="Helical" evidence="8">
    <location>
        <begin position="65"/>
        <end position="90"/>
    </location>
</feature>
<dbReference type="GO" id="GO:0055085">
    <property type="term" value="P:transmembrane transport"/>
    <property type="evidence" value="ECO:0007669"/>
    <property type="project" value="TreeGrafter"/>
</dbReference>
<evidence type="ECO:0000313" key="10">
    <source>
        <dbReference type="Proteomes" id="UP000248745"/>
    </source>
</evidence>
<feature type="transmembrane region" description="Helical" evidence="8">
    <location>
        <begin position="12"/>
        <end position="29"/>
    </location>
</feature>
<evidence type="ECO:0000256" key="1">
    <source>
        <dbReference type="ARBA" id="ARBA00004651"/>
    </source>
</evidence>
<feature type="transmembrane region" description="Helical" evidence="8">
    <location>
        <begin position="269"/>
        <end position="289"/>
    </location>
</feature>
<evidence type="ECO:0000256" key="5">
    <source>
        <dbReference type="ARBA" id="ARBA00022692"/>
    </source>
</evidence>
<feature type="transmembrane region" description="Helical" evidence="8">
    <location>
        <begin position="147"/>
        <end position="170"/>
    </location>
</feature>
<keyword evidence="6 8" id="KW-1133">Transmembrane helix</keyword>
<keyword evidence="5 8" id="KW-0812">Transmembrane</keyword>
<dbReference type="AlphaFoldDB" id="A0A2W2AEY7"/>
<evidence type="ECO:0000256" key="2">
    <source>
        <dbReference type="ARBA" id="ARBA00009773"/>
    </source>
</evidence>
<proteinExistence type="inferred from homology"/>
<gene>
    <name evidence="9" type="ORF">DN068_14400</name>
</gene>
<feature type="transmembrane region" description="Helical" evidence="8">
    <location>
        <begin position="217"/>
        <end position="237"/>
    </location>
</feature>
<dbReference type="RefSeq" id="WP_110999635.1">
    <property type="nucleotide sequence ID" value="NZ_QKTW01000019.1"/>
</dbReference>
<sequence>MNKDKIQELPFYARLAFTLISVVLILFLLKEGKGILIPLFFALLASLLLYPVTRRLEKLHIGKGLASILSVLLFLLCIGGFIFFFSLQIIGFSKDIPILETKIQELLQHVQQTISWRYHIDSTQQMEYLTKSANSFLSGAANSIGNIFLNVIGIVIWTVFMFIYTYFMLYHKGLLVRFSLALFRPHHRAKVYNVLTQTRAVINSYVMGLLIEMATVAILNTAGFLILGIKYAVLLGLLTAVLNIIPYLGIYTGMAICALLTFANGTPLQALEVVIMLVFIHFLDANILLPRIVGAKVNMNPFITIVVVLIGHAIWGIPGMFLFIPLTAMIKIICEQVDALKPWAILIGTEEKITNKSDLPDGKSQLEEEGKA</sequence>
<evidence type="ECO:0000256" key="6">
    <source>
        <dbReference type="ARBA" id="ARBA00022989"/>
    </source>
</evidence>
<evidence type="ECO:0000256" key="3">
    <source>
        <dbReference type="ARBA" id="ARBA00022448"/>
    </source>
</evidence>
<keyword evidence="10" id="KW-1185">Reference proteome</keyword>
<dbReference type="PANTHER" id="PTHR21716">
    <property type="entry name" value="TRANSMEMBRANE PROTEIN"/>
    <property type="match status" value="1"/>
</dbReference>
<evidence type="ECO:0000256" key="8">
    <source>
        <dbReference type="SAM" id="Phobius"/>
    </source>
</evidence>
<dbReference type="Proteomes" id="UP000248745">
    <property type="component" value="Unassembled WGS sequence"/>
</dbReference>
<feature type="transmembrane region" description="Helical" evidence="8">
    <location>
        <begin position="35"/>
        <end position="53"/>
    </location>
</feature>
<dbReference type="GO" id="GO:0005886">
    <property type="term" value="C:plasma membrane"/>
    <property type="evidence" value="ECO:0007669"/>
    <property type="project" value="UniProtKB-SubCell"/>
</dbReference>
<evidence type="ECO:0000313" key="9">
    <source>
        <dbReference type="EMBL" id="PZF72122.1"/>
    </source>
</evidence>
<organism evidence="9 10">
    <name type="scientific">Taibaiella soli</name>
    <dbReference type="NCBI Taxonomy" id="1649169"/>
    <lineage>
        <taxon>Bacteria</taxon>
        <taxon>Pseudomonadati</taxon>
        <taxon>Bacteroidota</taxon>
        <taxon>Chitinophagia</taxon>
        <taxon>Chitinophagales</taxon>
        <taxon>Chitinophagaceae</taxon>
        <taxon>Taibaiella</taxon>
    </lineage>
</organism>
<dbReference type="EMBL" id="QKTW01000019">
    <property type="protein sequence ID" value="PZF72122.1"/>
    <property type="molecule type" value="Genomic_DNA"/>
</dbReference>
<feature type="transmembrane region" description="Helical" evidence="8">
    <location>
        <begin position="244"/>
        <end position="263"/>
    </location>
</feature>
<dbReference type="OrthoDB" id="9793390at2"/>